<evidence type="ECO:0000313" key="12">
    <source>
        <dbReference type="Proteomes" id="UP001324634"/>
    </source>
</evidence>
<feature type="transmembrane region" description="Helical" evidence="9">
    <location>
        <begin position="93"/>
        <end position="116"/>
    </location>
</feature>
<evidence type="ECO:0000256" key="6">
    <source>
        <dbReference type="ARBA" id="ARBA00022801"/>
    </source>
</evidence>
<evidence type="ECO:0000256" key="4">
    <source>
        <dbReference type="ARBA" id="ARBA00022692"/>
    </source>
</evidence>
<keyword evidence="8 9" id="KW-0472">Membrane</keyword>
<comment type="function">
    <text evidence="9">This protein specifically catalyzes the removal of signal peptides from prolipoproteins.</text>
</comment>
<dbReference type="InterPro" id="IPR001872">
    <property type="entry name" value="Peptidase_A8"/>
</dbReference>
<feature type="active site" evidence="9">
    <location>
        <position position="114"/>
    </location>
</feature>
<proteinExistence type="inferred from homology"/>
<comment type="pathway">
    <text evidence="9">Protein modification; lipoprotein biosynthesis (signal peptide cleavage).</text>
</comment>
<evidence type="ECO:0000256" key="10">
    <source>
        <dbReference type="RuleBase" id="RU004181"/>
    </source>
</evidence>
<organism evidence="11 12">
    <name type="scientific">Peredibacter starrii</name>
    <dbReference type="NCBI Taxonomy" id="28202"/>
    <lineage>
        <taxon>Bacteria</taxon>
        <taxon>Pseudomonadati</taxon>
        <taxon>Bdellovibrionota</taxon>
        <taxon>Bacteriovoracia</taxon>
        <taxon>Bacteriovoracales</taxon>
        <taxon>Bacteriovoracaceae</taxon>
        <taxon>Peredibacter</taxon>
    </lineage>
</organism>
<dbReference type="Pfam" id="PF01252">
    <property type="entry name" value="Peptidase_A8"/>
    <property type="match status" value="1"/>
</dbReference>
<dbReference type="EC" id="3.4.23.36" evidence="9"/>
<gene>
    <name evidence="9" type="primary">lspA</name>
    <name evidence="11" type="ORF">SOO65_07740</name>
</gene>
<sequence length="275" mass="31061">MKFMLFLLPLILVWSLDYATKSWALSLVKSFELGLVKFELVYNHGIILGWLSDVPLTIKKTVLTTFAALIVSAYVLILVIVPMKSKNLQVGLSILVGGILGNVTDRLFGFAVVDFFSFNFGSFQTPFYNVADLCQWIGYALIALGLYQDSQFYWPTKDYRNNYLVNPSFQARCGLLLGLLNLIVGSIFLVFGLTFFIEHSFRVHYLVCGALILLLVTIVGFVTGIILSHRIAGPIYALQKNINESLLGKKAPLKLRKNDELKELEEIHHKIYDRL</sequence>
<keyword evidence="2 9" id="KW-1003">Cell membrane</keyword>
<feature type="transmembrane region" description="Helical" evidence="9">
    <location>
        <begin position="61"/>
        <end position="81"/>
    </location>
</feature>
<comment type="similarity">
    <text evidence="1 9 10">Belongs to the peptidase A8 family.</text>
</comment>
<evidence type="ECO:0000256" key="5">
    <source>
        <dbReference type="ARBA" id="ARBA00022750"/>
    </source>
</evidence>
<dbReference type="Proteomes" id="UP001324634">
    <property type="component" value="Chromosome"/>
</dbReference>
<keyword evidence="3 9" id="KW-0645">Protease</keyword>
<dbReference type="AlphaFoldDB" id="A0AAX4HTF0"/>
<keyword evidence="5 9" id="KW-0064">Aspartyl protease</keyword>
<dbReference type="HAMAP" id="MF_00161">
    <property type="entry name" value="LspA"/>
    <property type="match status" value="1"/>
</dbReference>
<keyword evidence="6 9" id="KW-0378">Hydrolase</keyword>
<feature type="transmembrane region" description="Helical" evidence="9">
    <location>
        <begin position="136"/>
        <end position="154"/>
    </location>
</feature>
<name>A0AAX4HTF0_9BACT</name>
<dbReference type="PRINTS" id="PR00781">
    <property type="entry name" value="LIPOSIGPTASE"/>
</dbReference>
<keyword evidence="4 9" id="KW-0812">Transmembrane</keyword>
<evidence type="ECO:0000256" key="9">
    <source>
        <dbReference type="HAMAP-Rule" id="MF_00161"/>
    </source>
</evidence>
<feature type="active site" evidence="9">
    <location>
        <position position="132"/>
    </location>
</feature>
<dbReference type="GO" id="GO:0004190">
    <property type="term" value="F:aspartic-type endopeptidase activity"/>
    <property type="evidence" value="ECO:0007669"/>
    <property type="project" value="UniProtKB-UniRule"/>
</dbReference>
<evidence type="ECO:0000256" key="3">
    <source>
        <dbReference type="ARBA" id="ARBA00022670"/>
    </source>
</evidence>
<protein>
    <recommendedName>
        <fullName evidence="9">Lipoprotein signal peptidase</fullName>
        <ecNumber evidence="9">3.4.23.36</ecNumber>
    </recommendedName>
    <alternativeName>
        <fullName evidence="9">Prolipoprotein signal peptidase</fullName>
    </alternativeName>
    <alternativeName>
        <fullName evidence="9">Signal peptidase II</fullName>
        <shortName evidence="9">SPase II</shortName>
    </alternativeName>
</protein>
<feature type="transmembrane region" description="Helical" evidence="9">
    <location>
        <begin position="175"/>
        <end position="197"/>
    </location>
</feature>
<evidence type="ECO:0000256" key="7">
    <source>
        <dbReference type="ARBA" id="ARBA00022989"/>
    </source>
</evidence>
<dbReference type="RefSeq" id="WP_321399045.1">
    <property type="nucleotide sequence ID" value="NZ_CP139487.1"/>
</dbReference>
<accession>A0AAX4HTF0</accession>
<evidence type="ECO:0000256" key="1">
    <source>
        <dbReference type="ARBA" id="ARBA00006139"/>
    </source>
</evidence>
<evidence type="ECO:0000313" key="11">
    <source>
        <dbReference type="EMBL" id="WPU66634.1"/>
    </source>
</evidence>
<comment type="subcellular location">
    <subcellularLocation>
        <location evidence="9">Cell membrane</location>
        <topology evidence="9">Multi-pass membrane protein</topology>
    </subcellularLocation>
</comment>
<evidence type="ECO:0000256" key="8">
    <source>
        <dbReference type="ARBA" id="ARBA00023136"/>
    </source>
</evidence>
<dbReference type="GO" id="GO:0006508">
    <property type="term" value="P:proteolysis"/>
    <property type="evidence" value="ECO:0007669"/>
    <property type="project" value="UniProtKB-KW"/>
</dbReference>
<keyword evidence="12" id="KW-1185">Reference proteome</keyword>
<dbReference type="PANTHER" id="PTHR33695:SF1">
    <property type="entry name" value="LIPOPROTEIN SIGNAL PEPTIDASE"/>
    <property type="match status" value="1"/>
</dbReference>
<reference evidence="11 12" key="1">
    <citation type="submission" date="2023-11" db="EMBL/GenBank/DDBJ databases">
        <title>Peredibacter starrii A3.12.</title>
        <authorList>
            <person name="Mitchell R.J."/>
        </authorList>
    </citation>
    <scope>NUCLEOTIDE SEQUENCE [LARGE SCALE GENOMIC DNA]</scope>
    <source>
        <strain evidence="11 12">A3.12</strain>
    </source>
</reference>
<keyword evidence="7 9" id="KW-1133">Transmembrane helix</keyword>
<dbReference type="GO" id="GO:0005886">
    <property type="term" value="C:plasma membrane"/>
    <property type="evidence" value="ECO:0007669"/>
    <property type="project" value="UniProtKB-SubCell"/>
</dbReference>
<comment type="catalytic activity">
    <reaction evidence="9">
        <text>Release of signal peptides from bacterial membrane prolipoproteins. Hydrolyzes -Xaa-Yaa-Zaa-|-(S,diacylglyceryl)Cys-, in which Xaa is hydrophobic (preferably Leu), and Yaa (Ala or Ser) and Zaa (Gly or Ala) have small, neutral side chains.</text>
        <dbReference type="EC" id="3.4.23.36"/>
    </reaction>
</comment>
<dbReference type="KEGG" id="psti:SOO65_07740"/>
<evidence type="ECO:0000256" key="2">
    <source>
        <dbReference type="ARBA" id="ARBA00022475"/>
    </source>
</evidence>
<feature type="transmembrane region" description="Helical" evidence="9">
    <location>
        <begin position="203"/>
        <end position="227"/>
    </location>
</feature>
<dbReference type="PANTHER" id="PTHR33695">
    <property type="entry name" value="LIPOPROTEIN SIGNAL PEPTIDASE"/>
    <property type="match status" value="1"/>
</dbReference>
<dbReference type="EMBL" id="CP139487">
    <property type="protein sequence ID" value="WPU66634.1"/>
    <property type="molecule type" value="Genomic_DNA"/>
</dbReference>